<gene>
    <name evidence="1" type="ORF">MKW94_006604</name>
</gene>
<keyword evidence="2" id="KW-1185">Reference proteome</keyword>
<protein>
    <submittedName>
        <fullName evidence="1">Uncharacterized protein</fullName>
    </submittedName>
</protein>
<sequence>MLETKLKIIQNTWKDLTAVDVTKSDEFVKLLVLYFCMVVFFPCQGGDKLSKMFLKYIFAMDQVSWPDLIHSYLLEGLEEIKKPCKSVKGCAVYILFWFAEITHFVSKYEGEQGQSKPRFARWNTKLLAKKITDEGMNSLRQD</sequence>
<proteinExistence type="predicted"/>
<evidence type="ECO:0000313" key="2">
    <source>
        <dbReference type="Proteomes" id="UP001177140"/>
    </source>
</evidence>
<feature type="non-terminal residue" evidence="1">
    <location>
        <position position="142"/>
    </location>
</feature>
<organism evidence="1 2">
    <name type="scientific">Papaver nudicaule</name>
    <name type="common">Iceland poppy</name>
    <dbReference type="NCBI Taxonomy" id="74823"/>
    <lineage>
        <taxon>Eukaryota</taxon>
        <taxon>Viridiplantae</taxon>
        <taxon>Streptophyta</taxon>
        <taxon>Embryophyta</taxon>
        <taxon>Tracheophyta</taxon>
        <taxon>Spermatophyta</taxon>
        <taxon>Magnoliopsida</taxon>
        <taxon>Ranunculales</taxon>
        <taxon>Papaveraceae</taxon>
        <taxon>Papaveroideae</taxon>
        <taxon>Papaver</taxon>
    </lineage>
</organism>
<accession>A0AA41W350</accession>
<reference evidence="1" key="1">
    <citation type="submission" date="2022-03" db="EMBL/GenBank/DDBJ databases">
        <title>A functionally conserved STORR gene fusion in Papaver species that diverged 16.8 million years ago.</title>
        <authorList>
            <person name="Catania T."/>
        </authorList>
    </citation>
    <scope>NUCLEOTIDE SEQUENCE</scope>
    <source>
        <strain evidence="1">S-191538</strain>
    </source>
</reference>
<dbReference type="AlphaFoldDB" id="A0AA41W350"/>
<evidence type="ECO:0000313" key="1">
    <source>
        <dbReference type="EMBL" id="MCL7051994.1"/>
    </source>
</evidence>
<dbReference type="Proteomes" id="UP001177140">
    <property type="component" value="Unassembled WGS sequence"/>
</dbReference>
<dbReference type="EMBL" id="JAJJMA010344866">
    <property type="protein sequence ID" value="MCL7051994.1"/>
    <property type="molecule type" value="Genomic_DNA"/>
</dbReference>
<name>A0AA41W350_PAPNU</name>
<comment type="caution">
    <text evidence="1">The sequence shown here is derived from an EMBL/GenBank/DDBJ whole genome shotgun (WGS) entry which is preliminary data.</text>
</comment>